<protein>
    <submittedName>
        <fullName evidence="2">Sugar phosphate isomerase/epimerase</fullName>
    </submittedName>
</protein>
<dbReference type="PANTHER" id="PTHR12110">
    <property type="entry name" value="HYDROXYPYRUVATE ISOMERASE"/>
    <property type="match status" value="1"/>
</dbReference>
<evidence type="ECO:0000313" key="2">
    <source>
        <dbReference type="EMBL" id="TLS53629.1"/>
    </source>
</evidence>
<organism evidence="2 3">
    <name type="scientific">Paenibacillus antri</name>
    <dbReference type="NCBI Taxonomy" id="2582848"/>
    <lineage>
        <taxon>Bacteria</taxon>
        <taxon>Bacillati</taxon>
        <taxon>Bacillota</taxon>
        <taxon>Bacilli</taxon>
        <taxon>Bacillales</taxon>
        <taxon>Paenibacillaceae</taxon>
        <taxon>Paenibacillus</taxon>
    </lineage>
</organism>
<dbReference type="RefSeq" id="WP_138192947.1">
    <property type="nucleotide sequence ID" value="NZ_VCIW01000002.1"/>
</dbReference>
<dbReference type="Pfam" id="PF01261">
    <property type="entry name" value="AP_endonuc_2"/>
    <property type="match status" value="1"/>
</dbReference>
<evidence type="ECO:0000313" key="3">
    <source>
        <dbReference type="Proteomes" id="UP000309676"/>
    </source>
</evidence>
<keyword evidence="3" id="KW-1185">Reference proteome</keyword>
<dbReference type="InterPro" id="IPR036237">
    <property type="entry name" value="Xyl_isomerase-like_sf"/>
</dbReference>
<dbReference type="AlphaFoldDB" id="A0A5R9GEQ4"/>
<dbReference type="EMBL" id="VCIW01000002">
    <property type="protein sequence ID" value="TLS53629.1"/>
    <property type="molecule type" value="Genomic_DNA"/>
</dbReference>
<dbReference type="PANTHER" id="PTHR12110:SF41">
    <property type="entry name" value="INOSOSE DEHYDRATASE"/>
    <property type="match status" value="1"/>
</dbReference>
<keyword evidence="2" id="KW-0413">Isomerase</keyword>
<feature type="domain" description="Xylose isomerase-like TIM barrel" evidence="1">
    <location>
        <begin position="25"/>
        <end position="250"/>
    </location>
</feature>
<dbReference type="GO" id="GO:0016853">
    <property type="term" value="F:isomerase activity"/>
    <property type="evidence" value="ECO:0007669"/>
    <property type="project" value="UniProtKB-KW"/>
</dbReference>
<comment type="caution">
    <text evidence="2">The sequence shown here is derived from an EMBL/GenBank/DDBJ whole genome shotgun (WGS) entry which is preliminary data.</text>
</comment>
<accession>A0A5R9GEQ4</accession>
<dbReference type="InterPro" id="IPR050312">
    <property type="entry name" value="IolE/XylAMocC-like"/>
</dbReference>
<dbReference type="SUPFAM" id="SSF51658">
    <property type="entry name" value="Xylose isomerase-like"/>
    <property type="match status" value="1"/>
</dbReference>
<evidence type="ECO:0000259" key="1">
    <source>
        <dbReference type="Pfam" id="PF01261"/>
    </source>
</evidence>
<sequence length="254" mass="27810">MTRLSIGLQMYTLRNETAQDFLGTLRKVAELGYEGVEFAGYGGLDAKALRAELDGMGLKSLGSHVSLARMLEAADDEIEYALTLGNKYLVVPWMGEEKYATEEALAETCKQLDAIGAKCAERGIAFGYHNHSFELQRTFAGKLMLDYIFDSVPADRLQVELDSCWVHNAGIDAAAYIGKYKGRIPLVHLKDMMREGDKANTVELGKGEVDLLAIAAASKEAGAEWLIVEQDVCQNPPLESVATSIAWLKSNGLR</sequence>
<proteinExistence type="predicted"/>
<dbReference type="Gene3D" id="3.20.20.150">
    <property type="entry name" value="Divalent-metal-dependent TIM barrel enzymes"/>
    <property type="match status" value="1"/>
</dbReference>
<name>A0A5R9GEQ4_9BACL</name>
<reference evidence="2 3" key="1">
    <citation type="submission" date="2019-05" db="EMBL/GenBank/DDBJ databases">
        <authorList>
            <person name="Narsing Rao M.P."/>
            <person name="Li W.J."/>
        </authorList>
    </citation>
    <scope>NUCLEOTIDE SEQUENCE [LARGE SCALE GENOMIC DNA]</scope>
    <source>
        <strain evidence="2 3">SYSU_K30003</strain>
    </source>
</reference>
<dbReference type="InterPro" id="IPR013022">
    <property type="entry name" value="Xyl_isomerase-like_TIM-brl"/>
</dbReference>
<dbReference type="OrthoDB" id="9798407at2"/>
<gene>
    <name evidence="2" type="ORF">FE782_04985</name>
</gene>
<dbReference type="Proteomes" id="UP000309676">
    <property type="component" value="Unassembled WGS sequence"/>
</dbReference>